<dbReference type="SUPFAM" id="SSF54826">
    <property type="entry name" value="Enolase N-terminal domain-like"/>
    <property type="match status" value="1"/>
</dbReference>
<name>A0A8J6NYU9_9BACT</name>
<dbReference type="EMBL" id="JACNJH010000207">
    <property type="protein sequence ID" value="MBC8362628.1"/>
    <property type="molecule type" value="Genomic_DNA"/>
</dbReference>
<keyword evidence="1" id="KW-0479">Metal-binding</keyword>
<dbReference type="Gene3D" id="3.30.390.10">
    <property type="entry name" value="Enolase-like, N-terminal domain"/>
    <property type="match status" value="1"/>
</dbReference>
<dbReference type="AlphaFoldDB" id="A0A8J6NYU9"/>
<dbReference type="SFLD" id="SFLDS00001">
    <property type="entry name" value="Enolase"/>
    <property type="match status" value="1"/>
</dbReference>
<dbReference type="InterPro" id="IPR029017">
    <property type="entry name" value="Enolase-like_N"/>
</dbReference>
<dbReference type="Gene3D" id="3.20.20.120">
    <property type="entry name" value="Enolase-like C-terminal domain"/>
    <property type="match status" value="1"/>
</dbReference>
<dbReference type="InterPro" id="IPR018110">
    <property type="entry name" value="Mandel_Rmase/mucon_lact_enz_CS"/>
</dbReference>
<evidence type="ECO:0000256" key="1">
    <source>
        <dbReference type="ARBA" id="ARBA00022723"/>
    </source>
</evidence>
<dbReference type="Proteomes" id="UP000603434">
    <property type="component" value="Unassembled WGS sequence"/>
</dbReference>
<evidence type="ECO:0000259" key="3">
    <source>
        <dbReference type="Pfam" id="PF13378"/>
    </source>
</evidence>
<gene>
    <name evidence="4" type="ORF">H8E23_14680</name>
</gene>
<evidence type="ECO:0000313" key="5">
    <source>
        <dbReference type="Proteomes" id="UP000603434"/>
    </source>
</evidence>
<dbReference type="InterPro" id="IPR036849">
    <property type="entry name" value="Enolase-like_C_sf"/>
</dbReference>
<dbReference type="Pfam" id="PF13378">
    <property type="entry name" value="MR_MLE_C"/>
    <property type="match status" value="1"/>
</dbReference>
<dbReference type="PANTHER" id="PTHR48073:SF2">
    <property type="entry name" value="O-SUCCINYLBENZOATE SYNTHASE"/>
    <property type="match status" value="1"/>
</dbReference>
<dbReference type="InterPro" id="IPR013341">
    <property type="entry name" value="Mandelate_racemase_N_dom"/>
</dbReference>
<reference evidence="4 5" key="1">
    <citation type="submission" date="2020-08" db="EMBL/GenBank/DDBJ databases">
        <title>Bridging the membrane lipid divide: bacteria of the FCB group superphylum have the potential to synthesize archaeal ether lipids.</title>
        <authorList>
            <person name="Villanueva L."/>
            <person name="Von Meijenfeldt F.A.B."/>
            <person name="Westbye A.B."/>
            <person name="Yadav S."/>
            <person name="Hopmans E.C."/>
            <person name="Dutilh B.E."/>
            <person name="Sinninghe Damste J.S."/>
        </authorList>
    </citation>
    <scope>NUCLEOTIDE SEQUENCE [LARGE SCALE GENOMIC DNA]</scope>
    <source>
        <strain evidence="4">NIOZ-UU30</strain>
    </source>
</reference>
<dbReference type="GO" id="GO:0046872">
    <property type="term" value="F:metal ion binding"/>
    <property type="evidence" value="ECO:0007669"/>
    <property type="project" value="UniProtKB-KW"/>
</dbReference>
<dbReference type="Pfam" id="PF02746">
    <property type="entry name" value="MR_MLE_N"/>
    <property type="match status" value="1"/>
</dbReference>
<feature type="domain" description="Mandelate racemase/muconate lactonizing enzyme N-terminal" evidence="2">
    <location>
        <begin position="48"/>
        <end position="146"/>
    </location>
</feature>
<dbReference type="InterPro" id="IPR029065">
    <property type="entry name" value="Enolase_C-like"/>
</dbReference>
<dbReference type="GO" id="GO:0003824">
    <property type="term" value="F:catalytic activity"/>
    <property type="evidence" value="ECO:0007669"/>
    <property type="project" value="UniProtKB-ARBA"/>
</dbReference>
<feature type="domain" description="Enolase C-terminal" evidence="3">
    <location>
        <begin position="176"/>
        <end position="388"/>
    </location>
</feature>
<dbReference type="GO" id="GO:0006518">
    <property type="term" value="P:peptide metabolic process"/>
    <property type="evidence" value="ECO:0007669"/>
    <property type="project" value="UniProtKB-ARBA"/>
</dbReference>
<protein>
    <recommendedName>
        <fullName evidence="6">Mandelate racemase/muconate lactonizing enzyme C-terminal domain-containing protein</fullName>
    </recommendedName>
</protein>
<dbReference type="PROSITE" id="PS00909">
    <property type="entry name" value="MR_MLE_2"/>
    <property type="match status" value="1"/>
</dbReference>
<evidence type="ECO:0000259" key="2">
    <source>
        <dbReference type="Pfam" id="PF02746"/>
    </source>
</evidence>
<sequence>MKHQDLGARFFDLRRIDTRAYSMQIDQVKLYPVSLPFSDEFSHSLRKRLSANNIIVEVIAEKGAIKGYGEGAPRSYVTGESQDSAVESICRFARQDNFPWELNDVSQIWDFVDRLSNGKDQNSAICAIETALLDAVGKHRGTSIIEYFPKDFLTGSVFYGAGIPLVRKSKILEFSRLIKSKEIHRLKLKMGKDYAQNKEIIETVHHVFGDDCELKVDVNGVWNRALAYQHIPLLSKYEVKVLEQPMTPNDSDLADFAGMLQSSGVTLMADESACSLKDIKKIVKEGCYKMINIRLSKCGGIRNSLKLINYLRQNRIHFQIGCHMGESGLLSAVGRVLCLLCGDALFYEGSYDEFMLKENITFKNVTFGSGGKAGPLNGFGLGVEVDPQRLKRLSKASAVLMISRP</sequence>
<organism evidence="4 5">
    <name type="scientific">Candidatus Desulfatibia profunda</name>
    <dbReference type="NCBI Taxonomy" id="2841695"/>
    <lineage>
        <taxon>Bacteria</taxon>
        <taxon>Pseudomonadati</taxon>
        <taxon>Thermodesulfobacteriota</taxon>
        <taxon>Desulfobacteria</taxon>
        <taxon>Desulfobacterales</taxon>
        <taxon>Desulfobacterales incertae sedis</taxon>
        <taxon>Candidatus Desulfatibia</taxon>
    </lineage>
</organism>
<dbReference type="GO" id="GO:0009063">
    <property type="term" value="P:amino acid catabolic process"/>
    <property type="evidence" value="ECO:0007669"/>
    <property type="project" value="InterPro"/>
</dbReference>
<dbReference type="SFLD" id="SFLDG00180">
    <property type="entry name" value="muconate_cycloisomerase"/>
    <property type="match status" value="1"/>
</dbReference>
<dbReference type="PANTHER" id="PTHR48073">
    <property type="entry name" value="O-SUCCINYLBENZOATE SYNTHASE-RELATED"/>
    <property type="match status" value="1"/>
</dbReference>
<accession>A0A8J6NYU9</accession>
<comment type="caution">
    <text evidence="4">The sequence shown here is derived from an EMBL/GenBank/DDBJ whole genome shotgun (WGS) entry which is preliminary data.</text>
</comment>
<evidence type="ECO:0000313" key="4">
    <source>
        <dbReference type="EMBL" id="MBC8362628.1"/>
    </source>
</evidence>
<evidence type="ECO:0008006" key="6">
    <source>
        <dbReference type="Google" id="ProtNLM"/>
    </source>
</evidence>
<dbReference type="SUPFAM" id="SSF51604">
    <property type="entry name" value="Enolase C-terminal domain-like"/>
    <property type="match status" value="1"/>
</dbReference>
<proteinExistence type="predicted"/>